<dbReference type="PANTHER" id="PTHR14710:SF2">
    <property type="entry name" value="GEM-ASSOCIATED PROTEIN 6"/>
    <property type="match status" value="1"/>
</dbReference>
<gene>
    <name evidence="2" type="ORF">TGEB3V08_LOCUS3298</name>
</gene>
<organism evidence="2">
    <name type="scientific">Timema genevievae</name>
    <name type="common">Walking stick</name>
    <dbReference type="NCBI Taxonomy" id="629358"/>
    <lineage>
        <taxon>Eukaryota</taxon>
        <taxon>Metazoa</taxon>
        <taxon>Ecdysozoa</taxon>
        <taxon>Arthropoda</taxon>
        <taxon>Hexapoda</taxon>
        <taxon>Insecta</taxon>
        <taxon>Pterygota</taxon>
        <taxon>Neoptera</taxon>
        <taxon>Polyneoptera</taxon>
        <taxon>Phasmatodea</taxon>
        <taxon>Timematodea</taxon>
        <taxon>Timematoidea</taxon>
        <taxon>Timematidae</taxon>
        <taxon>Timema</taxon>
    </lineage>
</organism>
<dbReference type="InterPro" id="IPR046856">
    <property type="entry name" value="Gemin6_C"/>
</dbReference>
<name>A0A7R9JTQ8_TIMGE</name>
<dbReference type="GO" id="GO:0000387">
    <property type="term" value="P:spliceosomal snRNP assembly"/>
    <property type="evidence" value="ECO:0007669"/>
    <property type="project" value="TreeGrafter"/>
</dbReference>
<protein>
    <recommendedName>
        <fullName evidence="1">AD domain-containing protein</fullName>
    </recommendedName>
</protein>
<dbReference type="GO" id="GO:0032797">
    <property type="term" value="C:SMN complex"/>
    <property type="evidence" value="ECO:0007669"/>
    <property type="project" value="TreeGrafter"/>
</dbReference>
<dbReference type="InterPro" id="IPR046857">
    <property type="entry name" value="Gemin6_Sm-like_dom"/>
</dbReference>
<proteinExistence type="predicted"/>
<feature type="domain" description="AD" evidence="1">
    <location>
        <begin position="72"/>
        <end position="166"/>
    </location>
</feature>
<dbReference type="GO" id="GO:0000245">
    <property type="term" value="P:spliceosomal complex assembly"/>
    <property type="evidence" value="ECO:0007669"/>
    <property type="project" value="InterPro"/>
</dbReference>
<dbReference type="AlphaFoldDB" id="A0A7R9JTQ8"/>
<reference evidence="2" key="1">
    <citation type="submission" date="2020-11" db="EMBL/GenBank/DDBJ databases">
        <authorList>
            <person name="Tran Van P."/>
        </authorList>
    </citation>
    <scope>NUCLEOTIDE SEQUENCE</scope>
</reference>
<dbReference type="InterPro" id="IPR047574">
    <property type="entry name" value="AD"/>
</dbReference>
<dbReference type="Pfam" id="PF20417">
    <property type="entry name" value="Gemin6_C"/>
    <property type="match status" value="1"/>
</dbReference>
<dbReference type="EMBL" id="OE840038">
    <property type="protein sequence ID" value="CAD7589338.1"/>
    <property type="molecule type" value="Genomic_DNA"/>
</dbReference>
<dbReference type="InterPro" id="IPR009422">
    <property type="entry name" value="Gemin6"/>
</dbReference>
<dbReference type="PROSITE" id="PS52001">
    <property type="entry name" value="AD"/>
    <property type="match status" value="1"/>
</dbReference>
<sequence>MVIKCEREYPLAKPTALNLKNFVQKYVKLVTEDGSKHFGTVYTIDPVSTSVILVQRDSNKMRLLLFPEHNIHSLDICTKNSPAQLQQLFAPSTTAWNEETAQIQLCKLKDWLKANRIPIEEDGNILKLQDVLEIHPPYKVENCVSSNEVVLGRIQGLITSMPEIGVTSGGGVELYGVHEIVEEAKVKWYGLVMKMEKENPKKNDGVWKSVGSVRQAFDSDSSTFLLSDSFFFGNMIASYLNTTKTVSPAQARQVNLIQVAHISNTDKMLMLTSCKLVSGLVGVLLPLSGSYDISTMRLPWRERFLNDKVELESRLRSFRCKWRSTHLSKVRTASVFGRRRSATVRTMCDAATRNVAAMPFNACKNK</sequence>
<dbReference type="PANTHER" id="PTHR14710">
    <property type="entry name" value="GEM-ASSOCIATED PROTEIN 6"/>
    <property type="match status" value="1"/>
</dbReference>
<accession>A0A7R9JTQ8</accession>
<dbReference type="Gene3D" id="2.30.30.100">
    <property type="match status" value="1"/>
</dbReference>
<evidence type="ECO:0000313" key="2">
    <source>
        <dbReference type="EMBL" id="CAD7589338.1"/>
    </source>
</evidence>
<dbReference type="GO" id="GO:0005634">
    <property type="term" value="C:nucleus"/>
    <property type="evidence" value="ECO:0007669"/>
    <property type="project" value="InterPro"/>
</dbReference>
<dbReference type="Pfam" id="PF06372">
    <property type="entry name" value="Gemin6"/>
    <property type="match status" value="1"/>
</dbReference>
<evidence type="ECO:0000259" key="1">
    <source>
        <dbReference type="PROSITE" id="PS52001"/>
    </source>
</evidence>